<keyword evidence="1" id="KW-1133">Transmembrane helix</keyword>
<dbReference type="EMBL" id="CP146203">
    <property type="protein sequence ID" value="XBH20275.1"/>
    <property type="molecule type" value="Genomic_DNA"/>
</dbReference>
<gene>
    <name evidence="2" type="ORF">V5R04_08415</name>
</gene>
<sequence>MSAGVRLGLFGLAVVVAFVAAYLIAGAVVPQSALEGWALSN</sequence>
<feature type="transmembrane region" description="Helical" evidence="1">
    <location>
        <begin position="7"/>
        <end position="29"/>
    </location>
</feature>
<keyword evidence="1" id="KW-0812">Transmembrane</keyword>
<organism evidence="2">
    <name type="scientific">Jonesiaceae bacterium BS-20</name>
    <dbReference type="NCBI Taxonomy" id="3120821"/>
    <lineage>
        <taxon>Bacteria</taxon>
        <taxon>Bacillati</taxon>
        <taxon>Actinomycetota</taxon>
        <taxon>Actinomycetes</taxon>
        <taxon>Micrococcales</taxon>
        <taxon>Jonesiaceae</taxon>
    </lineage>
</organism>
<evidence type="ECO:0000313" key="2">
    <source>
        <dbReference type="EMBL" id="XBH20275.1"/>
    </source>
</evidence>
<accession>A0AAU7DRH2</accession>
<proteinExistence type="predicted"/>
<name>A0AAU7DRH2_9MICO</name>
<reference evidence="2" key="1">
    <citation type="submission" date="2024-02" db="EMBL/GenBank/DDBJ databases">
        <title>Tomenella chthoni gen. nov. sp. nov., a member of the family Jonesiaceae isolated from bat guano.</title>
        <authorList>
            <person name="Miller S.L."/>
            <person name="King J."/>
            <person name="Sankaranarayanan K."/>
            <person name="Lawson P.A."/>
        </authorList>
    </citation>
    <scope>NUCLEOTIDE SEQUENCE</scope>
    <source>
        <strain evidence="2">BS-20</strain>
    </source>
</reference>
<evidence type="ECO:0000256" key="1">
    <source>
        <dbReference type="SAM" id="Phobius"/>
    </source>
</evidence>
<keyword evidence="1" id="KW-0472">Membrane</keyword>
<protein>
    <submittedName>
        <fullName evidence="2">Uncharacterized protein</fullName>
    </submittedName>
</protein>
<dbReference type="AlphaFoldDB" id="A0AAU7DRH2"/>